<evidence type="ECO:0000313" key="4">
    <source>
        <dbReference type="Proteomes" id="UP000013827"/>
    </source>
</evidence>
<dbReference type="PANTHER" id="PTHR24067">
    <property type="entry name" value="UBIQUITIN-CONJUGATING ENZYME E2"/>
    <property type="match status" value="1"/>
</dbReference>
<dbReference type="GeneID" id="17285244"/>
<dbReference type="Gene3D" id="3.90.228.10">
    <property type="match status" value="1"/>
</dbReference>
<dbReference type="InterPro" id="IPR050113">
    <property type="entry name" value="Ub_conjugating_enzyme"/>
</dbReference>
<keyword evidence="4" id="KW-1185">Reference proteome</keyword>
<evidence type="ECO:0000313" key="3">
    <source>
        <dbReference type="EnsemblProtists" id="EOD39973"/>
    </source>
</evidence>
<dbReference type="Gene3D" id="3.10.110.10">
    <property type="entry name" value="Ubiquitin Conjugating Enzyme"/>
    <property type="match status" value="1"/>
</dbReference>
<reference evidence="3" key="2">
    <citation type="submission" date="2024-10" db="UniProtKB">
        <authorList>
            <consortium name="EnsemblProtists"/>
        </authorList>
    </citation>
    <scope>IDENTIFICATION</scope>
</reference>
<dbReference type="RefSeq" id="XP_005792402.1">
    <property type="nucleotide sequence ID" value="XM_005792345.1"/>
</dbReference>
<dbReference type="SMART" id="SM00212">
    <property type="entry name" value="UBCc"/>
    <property type="match status" value="1"/>
</dbReference>
<dbReference type="Pfam" id="PF00179">
    <property type="entry name" value="UQ_con"/>
    <property type="match status" value="1"/>
</dbReference>
<proteinExistence type="predicted"/>
<dbReference type="PaxDb" id="2903-EOD39973"/>
<reference evidence="4" key="1">
    <citation type="journal article" date="2013" name="Nature">
        <title>Pan genome of the phytoplankton Emiliania underpins its global distribution.</title>
        <authorList>
            <person name="Read B.A."/>
            <person name="Kegel J."/>
            <person name="Klute M.J."/>
            <person name="Kuo A."/>
            <person name="Lefebvre S.C."/>
            <person name="Maumus F."/>
            <person name="Mayer C."/>
            <person name="Miller J."/>
            <person name="Monier A."/>
            <person name="Salamov A."/>
            <person name="Young J."/>
            <person name="Aguilar M."/>
            <person name="Claverie J.M."/>
            <person name="Frickenhaus S."/>
            <person name="Gonzalez K."/>
            <person name="Herman E.K."/>
            <person name="Lin Y.C."/>
            <person name="Napier J."/>
            <person name="Ogata H."/>
            <person name="Sarno A.F."/>
            <person name="Shmutz J."/>
            <person name="Schroeder D."/>
            <person name="de Vargas C."/>
            <person name="Verret F."/>
            <person name="von Dassow P."/>
            <person name="Valentin K."/>
            <person name="Van de Peer Y."/>
            <person name="Wheeler G."/>
            <person name="Dacks J.B."/>
            <person name="Delwiche C.F."/>
            <person name="Dyhrman S.T."/>
            <person name="Glockner G."/>
            <person name="John U."/>
            <person name="Richards T."/>
            <person name="Worden A.Z."/>
            <person name="Zhang X."/>
            <person name="Grigoriev I.V."/>
            <person name="Allen A.E."/>
            <person name="Bidle K."/>
            <person name="Borodovsky M."/>
            <person name="Bowler C."/>
            <person name="Brownlee C."/>
            <person name="Cock J.M."/>
            <person name="Elias M."/>
            <person name="Gladyshev V.N."/>
            <person name="Groth M."/>
            <person name="Guda C."/>
            <person name="Hadaegh A."/>
            <person name="Iglesias-Rodriguez M.D."/>
            <person name="Jenkins J."/>
            <person name="Jones B.M."/>
            <person name="Lawson T."/>
            <person name="Leese F."/>
            <person name="Lindquist E."/>
            <person name="Lobanov A."/>
            <person name="Lomsadze A."/>
            <person name="Malik S.B."/>
            <person name="Marsh M.E."/>
            <person name="Mackinder L."/>
            <person name="Mock T."/>
            <person name="Mueller-Roeber B."/>
            <person name="Pagarete A."/>
            <person name="Parker M."/>
            <person name="Probert I."/>
            <person name="Quesneville H."/>
            <person name="Raines C."/>
            <person name="Rensing S.A."/>
            <person name="Riano-Pachon D.M."/>
            <person name="Richier S."/>
            <person name="Rokitta S."/>
            <person name="Shiraiwa Y."/>
            <person name="Soanes D.M."/>
            <person name="van der Giezen M."/>
            <person name="Wahlund T.M."/>
            <person name="Williams B."/>
            <person name="Wilson W."/>
            <person name="Wolfe G."/>
            <person name="Wurch L.L."/>
        </authorList>
    </citation>
    <scope>NUCLEOTIDE SEQUENCE</scope>
</reference>
<feature type="compositionally biased region" description="Low complexity" evidence="1">
    <location>
        <begin position="449"/>
        <end position="481"/>
    </location>
</feature>
<dbReference type="Proteomes" id="UP000013827">
    <property type="component" value="Unassembled WGS sequence"/>
</dbReference>
<dbReference type="InterPro" id="IPR012317">
    <property type="entry name" value="Poly(ADP-ribose)pol_cat_dom"/>
</dbReference>
<evidence type="ECO:0000256" key="1">
    <source>
        <dbReference type="SAM" id="MobiDB-lite"/>
    </source>
</evidence>
<dbReference type="GO" id="GO:0003950">
    <property type="term" value="F:NAD+ poly-ADP-ribosyltransferase activity"/>
    <property type="evidence" value="ECO:0007669"/>
    <property type="project" value="InterPro"/>
</dbReference>
<dbReference type="STRING" id="2903.R1DX33"/>
<dbReference type="KEGG" id="ehx:EMIHUDRAFT_466615"/>
<evidence type="ECO:0000259" key="2">
    <source>
        <dbReference type="PROSITE" id="PS50127"/>
    </source>
</evidence>
<dbReference type="InterPro" id="IPR016135">
    <property type="entry name" value="UBQ-conjugating_enzyme/RWD"/>
</dbReference>
<feature type="domain" description="UBC core" evidence="2">
    <location>
        <begin position="482"/>
        <end position="643"/>
    </location>
</feature>
<name>A0A0D3KW38_EMIH1</name>
<organism evidence="3 4">
    <name type="scientific">Emiliania huxleyi (strain CCMP1516)</name>
    <dbReference type="NCBI Taxonomy" id="280463"/>
    <lineage>
        <taxon>Eukaryota</taxon>
        <taxon>Haptista</taxon>
        <taxon>Haptophyta</taxon>
        <taxon>Prymnesiophyceae</taxon>
        <taxon>Isochrysidales</taxon>
        <taxon>Noelaerhabdaceae</taxon>
        <taxon>Emiliania</taxon>
    </lineage>
</organism>
<dbReference type="SUPFAM" id="SSF56399">
    <property type="entry name" value="ADP-ribosylation"/>
    <property type="match status" value="1"/>
</dbReference>
<dbReference type="PROSITE" id="PS50127">
    <property type="entry name" value="UBC_2"/>
    <property type="match status" value="1"/>
</dbReference>
<dbReference type="SUPFAM" id="SSF54495">
    <property type="entry name" value="UBC-like"/>
    <property type="match status" value="1"/>
</dbReference>
<dbReference type="EnsemblProtists" id="EOD39973">
    <property type="protein sequence ID" value="EOD39973"/>
    <property type="gene ID" value="EMIHUDRAFT_466615"/>
</dbReference>
<dbReference type="InterPro" id="IPR000608">
    <property type="entry name" value="UBC"/>
</dbReference>
<feature type="region of interest" description="Disordered" evidence="1">
    <location>
        <begin position="434"/>
        <end position="481"/>
    </location>
</feature>
<dbReference type="Pfam" id="PF00644">
    <property type="entry name" value="PARP"/>
    <property type="match status" value="1"/>
</dbReference>
<dbReference type="AlphaFoldDB" id="A0A0D3KW38"/>
<dbReference type="eggNOG" id="KOG0897">
    <property type="taxonomic scope" value="Eukaryota"/>
</dbReference>
<protein>
    <recommendedName>
        <fullName evidence="2">UBC core domain-containing protein</fullName>
    </recommendedName>
</protein>
<dbReference type="CDD" id="cd23802">
    <property type="entry name" value="UBCc_UBE2Q"/>
    <property type="match status" value="1"/>
</dbReference>
<accession>A0A0D3KW38</accession>
<sequence>MMGAAMGAAPGAAMDAQRNERVFRNVRRLLPSSITDAEIRTVLAAYRHYPKPGGLAHTYLERKYGLAPGPVPALGAPPVPAPVPAPFGFRPGRLLRGCGLGPAERSYHAPAADLLSAARDDPLEPVLASLLEESFSARLASSTGVNDEERQTNGVAVSVNPLYAAGSSLHAAFVAACRRNLSLEVEVVFHGTADRNVDAISENGLDPARRGQHGQSLGPGEYFARDPLISLSYCQWGGGFRPGAGPTRMLIFAVLIDPRNDGVPAFAREDFGGSSPIVVVPEADHQLPIGVLTLRPGEEAMGQATSVVNALMRKAKAASDAAAVAEKQASAAESFARVCQLLIREDLDAAAAAYQAAIASDAAVTSSWAHALSFYLRKYRLEPSLVQAMFPGVEGVEVDAGGSSSGGLGSLGSASRTVSKRPFDGTVEELKASATAKRAEADAAHSRWRAASSRAASSAGSNPARAVPGRNARPAAVASTAAATRRVTKELRQLARAEHGWTVELPDEANCYVWRVAMQPEPGTNLARELVDHARRTGESEAVQLEVAFSGDYPAAPPFVRVVSPRFEFHTGHVTVGGSVCLETLTTSGWNSELSMEGVLLLVRSAFADGGGRLDPVRAHVPYAEREARAAFERVARAHGWGA</sequence>
<dbReference type="HOGENOM" id="CLU_433782_0_0_1"/>